<keyword evidence="1" id="KW-0732">Signal</keyword>
<proteinExistence type="predicted"/>
<accession>A0A6A6DUN9</accession>
<dbReference type="GO" id="GO:0051118">
    <property type="term" value="F:glucan endo-1,3-alpha-glucosidase activity"/>
    <property type="evidence" value="ECO:0007669"/>
    <property type="project" value="InterPro"/>
</dbReference>
<gene>
    <name evidence="2" type="ORF">K469DRAFT_583674</name>
</gene>
<protein>
    <submittedName>
        <fullName evidence="2">Glycoside hydrolase family 71 protein</fullName>
    </submittedName>
</protein>
<evidence type="ECO:0000313" key="3">
    <source>
        <dbReference type="Proteomes" id="UP000800200"/>
    </source>
</evidence>
<keyword evidence="3" id="KW-1185">Reference proteome</keyword>
<dbReference type="AlphaFoldDB" id="A0A6A6DUN9"/>
<feature type="chain" id="PRO_5025595343" evidence="1">
    <location>
        <begin position="21"/>
        <end position="448"/>
    </location>
</feature>
<evidence type="ECO:0000313" key="2">
    <source>
        <dbReference type="EMBL" id="KAF2183294.1"/>
    </source>
</evidence>
<keyword evidence="2" id="KW-0378">Hydrolase</keyword>
<organism evidence="2 3">
    <name type="scientific">Zopfia rhizophila CBS 207.26</name>
    <dbReference type="NCBI Taxonomy" id="1314779"/>
    <lineage>
        <taxon>Eukaryota</taxon>
        <taxon>Fungi</taxon>
        <taxon>Dikarya</taxon>
        <taxon>Ascomycota</taxon>
        <taxon>Pezizomycotina</taxon>
        <taxon>Dothideomycetes</taxon>
        <taxon>Dothideomycetes incertae sedis</taxon>
        <taxon>Zopfiaceae</taxon>
        <taxon>Zopfia</taxon>
    </lineage>
</organism>
<name>A0A6A6DUN9_9PEZI</name>
<reference evidence="2" key="1">
    <citation type="journal article" date="2020" name="Stud. Mycol.">
        <title>101 Dothideomycetes genomes: a test case for predicting lifestyles and emergence of pathogens.</title>
        <authorList>
            <person name="Haridas S."/>
            <person name="Albert R."/>
            <person name="Binder M."/>
            <person name="Bloem J."/>
            <person name="Labutti K."/>
            <person name="Salamov A."/>
            <person name="Andreopoulos B."/>
            <person name="Baker S."/>
            <person name="Barry K."/>
            <person name="Bills G."/>
            <person name="Bluhm B."/>
            <person name="Cannon C."/>
            <person name="Castanera R."/>
            <person name="Culley D."/>
            <person name="Daum C."/>
            <person name="Ezra D."/>
            <person name="Gonzalez J."/>
            <person name="Henrissat B."/>
            <person name="Kuo A."/>
            <person name="Liang C."/>
            <person name="Lipzen A."/>
            <person name="Lutzoni F."/>
            <person name="Magnuson J."/>
            <person name="Mondo S."/>
            <person name="Nolan M."/>
            <person name="Ohm R."/>
            <person name="Pangilinan J."/>
            <person name="Park H.-J."/>
            <person name="Ramirez L."/>
            <person name="Alfaro M."/>
            <person name="Sun H."/>
            <person name="Tritt A."/>
            <person name="Yoshinaga Y."/>
            <person name="Zwiers L.-H."/>
            <person name="Turgeon B."/>
            <person name="Goodwin S."/>
            <person name="Spatafora J."/>
            <person name="Crous P."/>
            <person name="Grigoriev I."/>
        </authorList>
    </citation>
    <scope>NUCLEOTIDE SEQUENCE</scope>
    <source>
        <strain evidence="2">CBS 207.26</strain>
    </source>
</reference>
<dbReference type="EMBL" id="ML994643">
    <property type="protein sequence ID" value="KAF2183294.1"/>
    <property type="molecule type" value="Genomic_DNA"/>
</dbReference>
<sequence length="448" mass="49754">MLRIVSFLLALTTLLNSANAQRVFAHVIVGNNGAYDKAQWISDIRLAQAAGIDGFVLNIGTPWAGTIESQVSLAFQASNEVANEFKLFFSFDYEGGTGGPWNPSDVITTLQVKHYVENYSYAKHPYTPFQNTGKAIVSTFEGSDHVGDWSSIKTQFSSRGIYFIPEYTSKDPNWHRGHLDVIDGVFSWNMWPDGPNDMPTDPATDPDVAWKGVNGQYMMGVSPWFFTDLPNYGKRRLWRGDDLWHQRWEHVYDIKPQFVQIVTWNDFGESHYVGPIWNQGIPNQDGANAHWYVDNMPHDGWRALLPHYIATYKNGGVEPVVTTEKLSYWYRLYPAASGNANGVVCNAPWQTTYPPSQCLQDEIFFTALIKSLPATISVQIGGNSPTNFQATKTGLNHFSQPFNGQTGAVTIKIVRNGAVAVQGTGIAILLGPPDGRANYNAWVGSASA</sequence>
<dbReference type="Pfam" id="PF03659">
    <property type="entry name" value="Glyco_hydro_71"/>
    <property type="match status" value="1"/>
</dbReference>
<feature type="signal peptide" evidence="1">
    <location>
        <begin position="1"/>
        <end position="20"/>
    </location>
</feature>
<dbReference type="Proteomes" id="UP000800200">
    <property type="component" value="Unassembled WGS sequence"/>
</dbReference>
<dbReference type="CDD" id="cd11577">
    <property type="entry name" value="GH71"/>
    <property type="match status" value="1"/>
</dbReference>
<dbReference type="InterPro" id="IPR005197">
    <property type="entry name" value="Glyco_hydro_71"/>
</dbReference>
<dbReference type="Gene3D" id="3.20.20.80">
    <property type="entry name" value="Glycosidases"/>
    <property type="match status" value="1"/>
</dbReference>
<dbReference type="OrthoDB" id="3257981at2759"/>
<evidence type="ECO:0000256" key="1">
    <source>
        <dbReference type="SAM" id="SignalP"/>
    </source>
</evidence>